<reference evidence="1 2" key="1">
    <citation type="submission" date="2019-07" db="EMBL/GenBank/DDBJ databases">
        <title>Genomic Encyclopedia of Type Strains, Phase IV (KMG-IV): sequencing the most valuable type-strain genomes for metagenomic binning, comparative biology and taxonomic classification.</title>
        <authorList>
            <person name="Goeker M."/>
        </authorList>
    </citation>
    <scope>NUCLEOTIDE SEQUENCE [LARGE SCALE GENOMIC DNA]</scope>
    <source>
        <strain evidence="1 2">DSM 18961</strain>
    </source>
</reference>
<keyword evidence="2" id="KW-1185">Reference proteome</keyword>
<name>A0A5S5DNS1_9FLAO</name>
<evidence type="ECO:0000313" key="2">
    <source>
        <dbReference type="Proteomes" id="UP000323136"/>
    </source>
</evidence>
<sequence>MQGIDFFKEKTTHFQSKSGSYYFYTQEGVYRYSNHWGRVASCRWKIKGIEEYKNQHYYVGYSKWENFYPLNDYDKVFFLVVDFNQKKVKIERINPQEKTFVFLMNSTFAHQRLKQVQNLFKENKWATYYNEEIDVLRKKVITALISSKKTLQQIKREVR</sequence>
<comment type="caution">
    <text evidence="1">The sequence shown here is derived from an EMBL/GenBank/DDBJ whole genome shotgun (WGS) entry which is preliminary data.</text>
</comment>
<dbReference type="RefSeq" id="WP_148871109.1">
    <property type="nucleotide sequence ID" value="NZ_VNIA01000007.1"/>
</dbReference>
<dbReference type="OrthoDB" id="1187827at2"/>
<proteinExistence type="predicted"/>
<dbReference type="AlphaFoldDB" id="A0A5S5DNS1"/>
<gene>
    <name evidence="1" type="ORF">C7447_10728</name>
</gene>
<organism evidence="1 2">
    <name type="scientific">Tenacibaculum adriaticum</name>
    <dbReference type="NCBI Taxonomy" id="413713"/>
    <lineage>
        <taxon>Bacteria</taxon>
        <taxon>Pseudomonadati</taxon>
        <taxon>Bacteroidota</taxon>
        <taxon>Flavobacteriia</taxon>
        <taxon>Flavobacteriales</taxon>
        <taxon>Flavobacteriaceae</taxon>
        <taxon>Tenacibaculum</taxon>
    </lineage>
</organism>
<accession>A0A5S5DNS1</accession>
<evidence type="ECO:0000313" key="1">
    <source>
        <dbReference type="EMBL" id="TYP96462.1"/>
    </source>
</evidence>
<dbReference type="EMBL" id="VNIA01000007">
    <property type="protein sequence ID" value="TYP96462.1"/>
    <property type="molecule type" value="Genomic_DNA"/>
</dbReference>
<protein>
    <submittedName>
        <fullName evidence="1">Uncharacterized protein</fullName>
    </submittedName>
</protein>
<dbReference type="Proteomes" id="UP000323136">
    <property type="component" value="Unassembled WGS sequence"/>
</dbReference>